<dbReference type="InterPro" id="IPR013103">
    <property type="entry name" value="RVT_2"/>
</dbReference>
<dbReference type="Pfam" id="PF07727">
    <property type="entry name" value="RVT_2"/>
    <property type="match status" value="1"/>
</dbReference>
<reference evidence="2 3" key="1">
    <citation type="journal article" date="2020" name="Mol. Plant">
        <title>The Chromosome-Based Rubber Tree Genome Provides New Insights into Spurge Genome Evolution and Rubber Biosynthesis.</title>
        <authorList>
            <person name="Liu J."/>
            <person name="Shi C."/>
            <person name="Shi C.C."/>
            <person name="Li W."/>
            <person name="Zhang Q.J."/>
            <person name="Zhang Y."/>
            <person name="Li K."/>
            <person name="Lu H.F."/>
            <person name="Shi C."/>
            <person name="Zhu S.T."/>
            <person name="Xiao Z.Y."/>
            <person name="Nan H."/>
            <person name="Yue Y."/>
            <person name="Zhu X.G."/>
            <person name="Wu Y."/>
            <person name="Hong X.N."/>
            <person name="Fan G.Y."/>
            <person name="Tong Y."/>
            <person name="Zhang D."/>
            <person name="Mao C.L."/>
            <person name="Liu Y.L."/>
            <person name="Hao S.J."/>
            <person name="Liu W.Q."/>
            <person name="Lv M.Q."/>
            <person name="Zhang H.B."/>
            <person name="Liu Y."/>
            <person name="Hu-Tang G.R."/>
            <person name="Wang J.P."/>
            <person name="Wang J.H."/>
            <person name="Sun Y.H."/>
            <person name="Ni S.B."/>
            <person name="Chen W.B."/>
            <person name="Zhang X.C."/>
            <person name="Jiao Y.N."/>
            <person name="Eichler E.E."/>
            <person name="Li G.H."/>
            <person name="Liu X."/>
            <person name="Gao L.Z."/>
        </authorList>
    </citation>
    <scope>NUCLEOTIDE SEQUENCE [LARGE SCALE GENOMIC DNA]</scope>
    <source>
        <strain evidence="3">cv. GT1</strain>
        <tissue evidence="2">Leaf</tissue>
    </source>
</reference>
<protein>
    <recommendedName>
        <fullName evidence="1">Reverse transcriptase Ty1/copia-type domain-containing protein</fullName>
    </recommendedName>
</protein>
<evidence type="ECO:0000313" key="3">
    <source>
        <dbReference type="Proteomes" id="UP000467840"/>
    </source>
</evidence>
<name>A0A6A6KN95_HEVBR</name>
<dbReference type="Proteomes" id="UP000467840">
    <property type="component" value="Chromosome 2"/>
</dbReference>
<gene>
    <name evidence="2" type="ORF">GH714_003956</name>
</gene>
<keyword evidence="3" id="KW-1185">Reference proteome</keyword>
<evidence type="ECO:0000313" key="2">
    <source>
        <dbReference type="EMBL" id="KAF2290187.1"/>
    </source>
</evidence>
<comment type="caution">
    <text evidence="2">The sequence shown here is derived from an EMBL/GenBank/DDBJ whole genome shotgun (WGS) entry which is preliminary data.</text>
</comment>
<dbReference type="PANTHER" id="PTHR11439">
    <property type="entry name" value="GAG-POL-RELATED RETROTRANSPOSON"/>
    <property type="match status" value="1"/>
</dbReference>
<organism evidence="2 3">
    <name type="scientific">Hevea brasiliensis</name>
    <name type="common">Para rubber tree</name>
    <name type="synonym">Siphonia brasiliensis</name>
    <dbReference type="NCBI Taxonomy" id="3981"/>
    <lineage>
        <taxon>Eukaryota</taxon>
        <taxon>Viridiplantae</taxon>
        <taxon>Streptophyta</taxon>
        <taxon>Embryophyta</taxon>
        <taxon>Tracheophyta</taxon>
        <taxon>Spermatophyta</taxon>
        <taxon>Magnoliopsida</taxon>
        <taxon>eudicotyledons</taxon>
        <taxon>Gunneridae</taxon>
        <taxon>Pentapetalae</taxon>
        <taxon>rosids</taxon>
        <taxon>fabids</taxon>
        <taxon>Malpighiales</taxon>
        <taxon>Euphorbiaceae</taxon>
        <taxon>Crotonoideae</taxon>
        <taxon>Micrandreae</taxon>
        <taxon>Hevea</taxon>
    </lineage>
</organism>
<proteinExistence type="predicted"/>
<dbReference type="PANTHER" id="PTHR11439:SF467">
    <property type="entry name" value="INTEGRASE CATALYTIC DOMAIN-CONTAINING PROTEIN"/>
    <property type="match status" value="1"/>
</dbReference>
<sequence>MGQGDWTEPRCGRRRTRRRRCCLCCQMGVPSWPLAWSRHQPSQQTCSGPPSALESGRPCLAVPLWRFGNYGCPLDTSLFPYTNGGTQAFCLIYVDDIILTRSDNTHLQHLVASLQLEFQLKDLGQLDYFLGIEAHHTKMGLLLTQTKYIEDLLHKANMTTCKSLSTPATPNEKLQATSVESTLDITLYRTIVGALQYLNITRPDIAFSVRKASQYVHSPKRQHSVAVKHILRYLKGTQRYGLLLTSSFNLDIHAYSDANWESNLDDRKSTSGYAIFMGE</sequence>
<dbReference type="InterPro" id="IPR043502">
    <property type="entry name" value="DNA/RNA_pol_sf"/>
</dbReference>
<dbReference type="EMBL" id="JAAGAX010000015">
    <property type="protein sequence ID" value="KAF2290187.1"/>
    <property type="molecule type" value="Genomic_DNA"/>
</dbReference>
<dbReference type="AlphaFoldDB" id="A0A6A6KN95"/>
<evidence type="ECO:0000259" key="1">
    <source>
        <dbReference type="Pfam" id="PF07727"/>
    </source>
</evidence>
<dbReference type="SUPFAM" id="SSF56672">
    <property type="entry name" value="DNA/RNA polymerases"/>
    <property type="match status" value="1"/>
</dbReference>
<feature type="domain" description="Reverse transcriptase Ty1/copia-type" evidence="1">
    <location>
        <begin position="76"/>
        <end position="168"/>
    </location>
</feature>
<accession>A0A6A6KN95</accession>